<sequence>MAEKELIVYRLFFTPRLIRMLIGIACFFVLTYFIPVLFELGLILLGTLILLVLIDIVMLFRLKDGIKANRRMADVFSNGDENKIHLDVQSDYPFSVKADLIDEVPVQFQARNFLIPVTLEANEKKQLVYSLRPVSRGEYHFGNITVLVRSPLSLAERKYNLPAEKMVMVWPAFHSLRQYELVAHNATTSDIGNRKIRKVGHSMEFEEIKDYVPGDDLRTINWKATARKGGALMVNNYTDERSQQVYCLIDKSRVMKQPFEGMTLLDYAINASLVLSRVALVKYDKAGLICFAETMGQFVPADRKGMQMSLLAETLYRQQTNFLEADYEKLVTLVKSRITHRSLLILFTNFESMSSLQRQLPYIRSLARQHQLLVVFFENTELQQQAEQPVENLEQLYIKVITEKFILEKKRMVKELQKYGIQSILTPPRQLTTQTINKYLEWKARQII</sequence>
<keyword evidence="1" id="KW-1133">Transmembrane helix</keyword>
<protein>
    <submittedName>
        <fullName evidence="3">DUF58 domain-containing protein</fullName>
    </submittedName>
</protein>
<dbReference type="EMBL" id="JAKEVY010000001">
    <property type="protein sequence ID" value="MCF1713485.1"/>
    <property type="molecule type" value="Genomic_DNA"/>
</dbReference>
<feature type="transmembrane region" description="Helical" evidence="1">
    <location>
        <begin position="40"/>
        <end position="62"/>
    </location>
</feature>
<evidence type="ECO:0000313" key="4">
    <source>
        <dbReference type="Proteomes" id="UP001200145"/>
    </source>
</evidence>
<evidence type="ECO:0000256" key="1">
    <source>
        <dbReference type="SAM" id="Phobius"/>
    </source>
</evidence>
<dbReference type="InterPro" id="IPR002881">
    <property type="entry name" value="DUF58"/>
</dbReference>
<keyword evidence="1" id="KW-0472">Membrane</keyword>
<proteinExistence type="predicted"/>
<reference evidence="3 4" key="1">
    <citation type="submission" date="2022-01" db="EMBL/GenBank/DDBJ databases">
        <title>Flavihumibacter sp. nov., isolated from sediment of a river.</title>
        <authorList>
            <person name="Liu H."/>
        </authorList>
    </citation>
    <scope>NUCLEOTIDE SEQUENCE [LARGE SCALE GENOMIC DNA]</scope>
    <source>
        <strain evidence="3 4">RY-1</strain>
    </source>
</reference>
<dbReference type="Proteomes" id="UP001200145">
    <property type="component" value="Unassembled WGS sequence"/>
</dbReference>
<dbReference type="Pfam" id="PF01882">
    <property type="entry name" value="DUF58"/>
    <property type="match status" value="1"/>
</dbReference>
<gene>
    <name evidence="3" type="ORF">L0U88_02440</name>
</gene>
<dbReference type="RefSeq" id="WP_234864015.1">
    <property type="nucleotide sequence ID" value="NZ_JAKEVY010000001.1"/>
</dbReference>
<dbReference type="PANTHER" id="PTHR33608:SF3">
    <property type="entry name" value="SLR2013 PROTEIN"/>
    <property type="match status" value="1"/>
</dbReference>
<evidence type="ECO:0000313" key="3">
    <source>
        <dbReference type="EMBL" id="MCF1713485.1"/>
    </source>
</evidence>
<feature type="transmembrane region" description="Helical" evidence="1">
    <location>
        <begin position="17"/>
        <end position="34"/>
    </location>
</feature>
<dbReference type="PANTHER" id="PTHR33608">
    <property type="entry name" value="BLL2464 PROTEIN"/>
    <property type="match status" value="1"/>
</dbReference>
<accession>A0ABS9BDV3</accession>
<keyword evidence="1" id="KW-0812">Transmembrane</keyword>
<evidence type="ECO:0000259" key="2">
    <source>
        <dbReference type="Pfam" id="PF01882"/>
    </source>
</evidence>
<keyword evidence="4" id="KW-1185">Reference proteome</keyword>
<organism evidence="3 4">
    <name type="scientific">Flavihumibacter fluminis</name>
    <dbReference type="NCBI Taxonomy" id="2909236"/>
    <lineage>
        <taxon>Bacteria</taxon>
        <taxon>Pseudomonadati</taxon>
        <taxon>Bacteroidota</taxon>
        <taxon>Chitinophagia</taxon>
        <taxon>Chitinophagales</taxon>
        <taxon>Chitinophagaceae</taxon>
        <taxon>Flavihumibacter</taxon>
    </lineage>
</organism>
<feature type="domain" description="DUF58" evidence="2">
    <location>
        <begin position="208"/>
        <end position="373"/>
    </location>
</feature>
<comment type="caution">
    <text evidence="3">The sequence shown here is derived from an EMBL/GenBank/DDBJ whole genome shotgun (WGS) entry which is preliminary data.</text>
</comment>
<name>A0ABS9BDV3_9BACT</name>